<proteinExistence type="predicted"/>
<keyword evidence="2" id="KW-1185">Reference proteome</keyword>
<gene>
    <name evidence="1" type="ORF">WICPIJ_007314</name>
</gene>
<comment type="caution">
    <text evidence="1">The sequence shown here is derived from an EMBL/GenBank/DDBJ whole genome shotgun (WGS) entry which is preliminary data.</text>
</comment>
<dbReference type="EMBL" id="JAEUBG010004298">
    <property type="protein sequence ID" value="KAH3681712.1"/>
    <property type="molecule type" value="Genomic_DNA"/>
</dbReference>
<protein>
    <submittedName>
        <fullName evidence="1">Uncharacterized protein</fullName>
    </submittedName>
</protein>
<sequence length="123" mass="13884">MAKLSSLESLLANWDLKIDTERKRETKKCNWKANLYLLDTLYNLRNPASTKGIKTQKSVLSLCKTSTPNTEKNTIPPCDARSKQKLMSAIENEPKYLTASSTYSLKLLLALEIPFNGIFNCIV</sequence>
<accession>A0A9P8Q0R6</accession>
<dbReference type="Proteomes" id="UP000774326">
    <property type="component" value="Unassembled WGS sequence"/>
</dbReference>
<reference evidence="1" key="2">
    <citation type="submission" date="2021-01" db="EMBL/GenBank/DDBJ databases">
        <authorList>
            <person name="Schikora-Tamarit M.A."/>
        </authorList>
    </citation>
    <scope>NUCLEOTIDE SEQUENCE</scope>
    <source>
        <strain evidence="1">CBS2887</strain>
    </source>
</reference>
<evidence type="ECO:0000313" key="2">
    <source>
        <dbReference type="Proteomes" id="UP000774326"/>
    </source>
</evidence>
<dbReference type="AlphaFoldDB" id="A0A9P8Q0R6"/>
<reference evidence="1" key="1">
    <citation type="journal article" date="2021" name="Open Biol.">
        <title>Shared evolutionary footprints suggest mitochondrial oxidative damage underlies multiple complex I losses in fungi.</title>
        <authorList>
            <person name="Schikora-Tamarit M.A."/>
            <person name="Marcet-Houben M."/>
            <person name="Nosek J."/>
            <person name="Gabaldon T."/>
        </authorList>
    </citation>
    <scope>NUCLEOTIDE SEQUENCE</scope>
    <source>
        <strain evidence="1">CBS2887</strain>
    </source>
</reference>
<evidence type="ECO:0000313" key="1">
    <source>
        <dbReference type="EMBL" id="KAH3681712.1"/>
    </source>
</evidence>
<organism evidence="1 2">
    <name type="scientific">Wickerhamomyces pijperi</name>
    <name type="common">Yeast</name>
    <name type="synonym">Pichia pijperi</name>
    <dbReference type="NCBI Taxonomy" id="599730"/>
    <lineage>
        <taxon>Eukaryota</taxon>
        <taxon>Fungi</taxon>
        <taxon>Dikarya</taxon>
        <taxon>Ascomycota</taxon>
        <taxon>Saccharomycotina</taxon>
        <taxon>Saccharomycetes</taxon>
        <taxon>Phaffomycetales</taxon>
        <taxon>Wickerhamomycetaceae</taxon>
        <taxon>Wickerhamomyces</taxon>
    </lineage>
</organism>
<name>A0A9P8Q0R6_WICPI</name>